<keyword evidence="1" id="KW-0732">Signal</keyword>
<dbReference type="PANTHER" id="PTHR11257:SF13">
    <property type="entry name" value="GEO07322P1"/>
    <property type="match status" value="1"/>
</dbReference>
<evidence type="ECO:0000313" key="3">
    <source>
        <dbReference type="Proteomes" id="UP001329430"/>
    </source>
</evidence>
<feature type="signal peptide" evidence="1">
    <location>
        <begin position="1"/>
        <end position="18"/>
    </location>
</feature>
<dbReference type="AlphaFoldDB" id="A0AAN7ZSW3"/>
<dbReference type="InterPro" id="IPR005055">
    <property type="entry name" value="A10/PebIII"/>
</dbReference>
<dbReference type="Gene3D" id="1.10.2080.10">
    <property type="entry name" value="Insect odorant-binding protein A10/Ejaculatory bulb-specific protein 3"/>
    <property type="match status" value="1"/>
</dbReference>
<reference evidence="2 3" key="1">
    <citation type="journal article" date="2024" name="Insects">
        <title>An Improved Chromosome-Level Genome Assembly of the Firefly Pyrocoelia pectoralis.</title>
        <authorList>
            <person name="Fu X."/>
            <person name="Meyer-Rochow V.B."/>
            <person name="Ballantyne L."/>
            <person name="Zhu X."/>
        </authorList>
    </citation>
    <scope>NUCLEOTIDE SEQUENCE [LARGE SCALE GENOMIC DNA]</scope>
    <source>
        <strain evidence="2">XCY_ONT2</strain>
    </source>
</reference>
<dbReference type="Pfam" id="PF03392">
    <property type="entry name" value="OS-D"/>
    <property type="match status" value="1"/>
</dbReference>
<name>A0AAN7ZSW3_9COLE</name>
<gene>
    <name evidence="2" type="ORF">RI129_002298</name>
</gene>
<keyword evidence="3" id="KW-1185">Reference proteome</keyword>
<proteinExistence type="predicted"/>
<dbReference type="SUPFAM" id="SSF100910">
    <property type="entry name" value="Chemosensory protein Csp2"/>
    <property type="match status" value="1"/>
</dbReference>
<protein>
    <submittedName>
        <fullName evidence="2">Uncharacterized protein</fullName>
    </submittedName>
</protein>
<feature type="chain" id="PRO_5042925521" evidence="1">
    <location>
        <begin position="19"/>
        <end position="125"/>
    </location>
</feature>
<evidence type="ECO:0000256" key="1">
    <source>
        <dbReference type="SAM" id="SignalP"/>
    </source>
</evidence>
<organism evidence="2 3">
    <name type="scientific">Pyrocoelia pectoralis</name>
    <dbReference type="NCBI Taxonomy" id="417401"/>
    <lineage>
        <taxon>Eukaryota</taxon>
        <taxon>Metazoa</taxon>
        <taxon>Ecdysozoa</taxon>
        <taxon>Arthropoda</taxon>
        <taxon>Hexapoda</taxon>
        <taxon>Insecta</taxon>
        <taxon>Pterygota</taxon>
        <taxon>Neoptera</taxon>
        <taxon>Endopterygota</taxon>
        <taxon>Coleoptera</taxon>
        <taxon>Polyphaga</taxon>
        <taxon>Elateriformia</taxon>
        <taxon>Elateroidea</taxon>
        <taxon>Lampyridae</taxon>
        <taxon>Lampyrinae</taxon>
        <taxon>Pyrocoelia</taxon>
    </lineage>
</organism>
<dbReference type="PANTHER" id="PTHR11257">
    <property type="entry name" value="CHEMOSENSORY PROTEIN-RELATED"/>
    <property type="match status" value="1"/>
</dbReference>
<accession>A0AAN7ZSW3</accession>
<comment type="caution">
    <text evidence="2">The sequence shown here is derived from an EMBL/GenBank/DDBJ whole genome shotgun (WGS) entry which is preliminary data.</text>
</comment>
<dbReference type="InterPro" id="IPR036682">
    <property type="entry name" value="OS_D_A10/PebIII_sf"/>
</dbReference>
<dbReference type="Proteomes" id="UP001329430">
    <property type="component" value="Chromosome 2"/>
</dbReference>
<dbReference type="EMBL" id="JAVRBK010000002">
    <property type="protein sequence ID" value="KAK5647406.1"/>
    <property type="molecule type" value="Genomic_DNA"/>
</dbReference>
<evidence type="ECO:0000313" key="2">
    <source>
        <dbReference type="EMBL" id="KAK5647406.1"/>
    </source>
</evidence>
<sequence>MKVSLIYIIQCLICFTYCDEEIYTTRYDSIDFKEVLANDRLILLHLHCLLKEGPCPPLGRLLKEILPEAVATSCKKCSNVQKSLVRMSSRVLKERFPEYWEKLSNKYDPERKYLEAFDTFLDSQD</sequence>